<reference evidence="2 3" key="1">
    <citation type="journal article" date="2020" name="Genome Biol. Evol.">
        <title>A new high-quality draft genome assembly of the Chinese cordyceps Ophiocordyceps sinensis.</title>
        <authorList>
            <person name="Shu R."/>
            <person name="Zhang J."/>
            <person name="Meng Q."/>
            <person name="Zhang H."/>
            <person name="Zhou G."/>
            <person name="Li M."/>
            <person name="Wu P."/>
            <person name="Zhao Y."/>
            <person name="Chen C."/>
            <person name="Qin Q."/>
        </authorList>
    </citation>
    <scope>NUCLEOTIDE SEQUENCE [LARGE SCALE GENOMIC DNA]</scope>
    <source>
        <strain evidence="2 3">IOZ07</strain>
    </source>
</reference>
<dbReference type="EMBL" id="JAAVMX010000001">
    <property type="protein sequence ID" value="KAF4513232.1"/>
    <property type="molecule type" value="Genomic_DNA"/>
</dbReference>
<dbReference type="OrthoDB" id="4850431at2759"/>
<dbReference type="Proteomes" id="UP000557566">
    <property type="component" value="Unassembled WGS sequence"/>
</dbReference>
<accession>A0A8H4PZE3</accession>
<evidence type="ECO:0000313" key="2">
    <source>
        <dbReference type="EMBL" id="KAF4513232.1"/>
    </source>
</evidence>
<gene>
    <name evidence="2" type="ORF">G6O67_000530</name>
</gene>
<name>A0A8H4PZE3_9HYPO</name>
<feature type="compositionally biased region" description="Basic residues" evidence="1">
    <location>
        <begin position="109"/>
        <end position="123"/>
    </location>
</feature>
<keyword evidence="3" id="KW-1185">Reference proteome</keyword>
<feature type="compositionally biased region" description="Basic and acidic residues" evidence="1">
    <location>
        <begin position="39"/>
        <end position="52"/>
    </location>
</feature>
<organism evidence="2 3">
    <name type="scientific">Ophiocordyceps sinensis</name>
    <dbReference type="NCBI Taxonomy" id="72228"/>
    <lineage>
        <taxon>Eukaryota</taxon>
        <taxon>Fungi</taxon>
        <taxon>Dikarya</taxon>
        <taxon>Ascomycota</taxon>
        <taxon>Pezizomycotina</taxon>
        <taxon>Sordariomycetes</taxon>
        <taxon>Hypocreomycetidae</taxon>
        <taxon>Hypocreales</taxon>
        <taxon>Ophiocordycipitaceae</taxon>
        <taxon>Ophiocordyceps</taxon>
    </lineage>
</organism>
<dbReference type="AlphaFoldDB" id="A0A8H4PZE3"/>
<evidence type="ECO:0000256" key="1">
    <source>
        <dbReference type="SAM" id="MobiDB-lite"/>
    </source>
</evidence>
<feature type="compositionally biased region" description="Polar residues" evidence="1">
    <location>
        <begin position="98"/>
        <end position="108"/>
    </location>
</feature>
<evidence type="ECO:0000313" key="3">
    <source>
        <dbReference type="Proteomes" id="UP000557566"/>
    </source>
</evidence>
<protein>
    <submittedName>
        <fullName evidence="2">Uncharacterized protein</fullName>
    </submittedName>
</protein>
<feature type="region of interest" description="Disordered" evidence="1">
    <location>
        <begin position="1"/>
        <end position="125"/>
    </location>
</feature>
<sequence length="158" mass="17632">MAARAANAGSALQEPVLVVTPPAADHDVGRGRKRSRSTNRGDIRSLRTEESSTLRGRSRRRATSPFDLVSRASSPTGQILRCNQLRHARREHCPSRVASPSDQSAPFRSRPRTQNRARSRSRGLRVERDLCRSADLLSSLRNEVRLRPDINSVDDAKK</sequence>
<proteinExistence type="predicted"/>
<comment type="caution">
    <text evidence="2">The sequence shown here is derived from an EMBL/GenBank/DDBJ whole genome shotgun (WGS) entry which is preliminary data.</text>
</comment>